<organism evidence="4 5">
    <name type="scientific">Haloferula luteola</name>
    <dbReference type="NCBI Taxonomy" id="595692"/>
    <lineage>
        <taxon>Bacteria</taxon>
        <taxon>Pseudomonadati</taxon>
        <taxon>Verrucomicrobiota</taxon>
        <taxon>Verrucomicrobiia</taxon>
        <taxon>Verrucomicrobiales</taxon>
        <taxon>Verrucomicrobiaceae</taxon>
        <taxon>Haloferula</taxon>
    </lineage>
</organism>
<keyword evidence="5" id="KW-1185">Reference proteome</keyword>
<accession>A0A840V7F8</accession>
<proteinExistence type="predicted"/>
<feature type="chain" id="PRO_5032374389" evidence="3">
    <location>
        <begin position="25"/>
        <end position="298"/>
    </location>
</feature>
<evidence type="ECO:0000256" key="2">
    <source>
        <dbReference type="SAM" id="Phobius"/>
    </source>
</evidence>
<keyword evidence="3" id="KW-0732">Signal</keyword>
<evidence type="ECO:0000313" key="5">
    <source>
        <dbReference type="Proteomes" id="UP000557717"/>
    </source>
</evidence>
<evidence type="ECO:0000313" key="4">
    <source>
        <dbReference type="EMBL" id="MBB5353912.1"/>
    </source>
</evidence>
<name>A0A840V7F8_9BACT</name>
<sequence>MKTRFFLTLLLVAFMEVHVALGHAWSEQMKQELNAQPPEWLSIGAPIRVDPVDKISDEPTAFRPVSGDSQSTRDRVTIPSRGIEIRVDYPIRWYRGSSLSPDGTRLIINSGMRSKVYEMLSDGGHRPVVLRLPYVTYDDGPKGYITCWSWVDDKTLVGEAEIDTEKGEFIERRIYVFHINESALSRLDVSSLNLPTTEGLTVSKVGLELDRLRISVGNSEFTVKADLKSSPRIEKKEADAPTATAPLVAFKKQAPKAPEPKPASPTSEAPASSTPWSIIVVLIVAALGLFWMSLKKRK</sequence>
<protein>
    <submittedName>
        <fullName evidence="4">Uncharacterized protein</fullName>
    </submittedName>
</protein>
<reference evidence="4 5" key="1">
    <citation type="submission" date="2020-08" db="EMBL/GenBank/DDBJ databases">
        <title>Genomic Encyclopedia of Type Strains, Phase IV (KMG-IV): sequencing the most valuable type-strain genomes for metagenomic binning, comparative biology and taxonomic classification.</title>
        <authorList>
            <person name="Goeker M."/>
        </authorList>
    </citation>
    <scope>NUCLEOTIDE SEQUENCE [LARGE SCALE GENOMIC DNA]</scope>
    <source>
        <strain evidence="4 5">YC6886</strain>
    </source>
</reference>
<gene>
    <name evidence="4" type="ORF">HNR46_004177</name>
</gene>
<evidence type="ECO:0000256" key="1">
    <source>
        <dbReference type="SAM" id="MobiDB-lite"/>
    </source>
</evidence>
<dbReference type="RefSeq" id="WP_184022406.1">
    <property type="nucleotide sequence ID" value="NZ_JACHFD010000043.1"/>
</dbReference>
<feature type="signal peptide" evidence="3">
    <location>
        <begin position="1"/>
        <end position="24"/>
    </location>
</feature>
<feature type="transmembrane region" description="Helical" evidence="2">
    <location>
        <begin position="276"/>
        <end position="294"/>
    </location>
</feature>
<evidence type="ECO:0000256" key="3">
    <source>
        <dbReference type="SAM" id="SignalP"/>
    </source>
</evidence>
<keyword evidence="2" id="KW-0812">Transmembrane</keyword>
<keyword evidence="2" id="KW-1133">Transmembrane helix</keyword>
<dbReference type="AlphaFoldDB" id="A0A840V7F8"/>
<keyword evidence="2" id="KW-0472">Membrane</keyword>
<feature type="region of interest" description="Disordered" evidence="1">
    <location>
        <begin position="249"/>
        <end position="272"/>
    </location>
</feature>
<dbReference type="EMBL" id="JACHFD010000043">
    <property type="protein sequence ID" value="MBB5353912.1"/>
    <property type="molecule type" value="Genomic_DNA"/>
</dbReference>
<comment type="caution">
    <text evidence="4">The sequence shown here is derived from an EMBL/GenBank/DDBJ whole genome shotgun (WGS) entry which is preliminary data.</text>
</comment>
<dbReference type="Proteomes" id="UP000557717">
    <property type="component" value="Unassembled WGS sequence"/>
</dbReference>